<accession>F8V182</accession>
<evidence type="ECO:0000313" key="2">
    <source>
        <dbReference type="EMBL" id="AEH57833.1"/>
    </source>
</evidence>
<organism evidence="2">
    <name type="scientific">uncultured microorganism</name>
    <dbReference type="NCBI Taxonomy" id="358574"/>
    <lineage>
        <taxon>unclassified sequences</taxon>
        <taxon>environmental samples</taxon>
    </lineage>
</organism>
<name>F8V182_9ZZZZ</name>
<proteinExistence type="predicted"/>
<dbReference type="ESTHER" id="9zzzz-f8v182">
    <property type="family name" value="6_AlphaBeta_hydrolase"/>
</dbReference>
<dbReference type="AlphaFoldDB" id="F8V182"/>
<dbReference type="EMBL" id="JN001203">
    <property type="protein sequence ID" value="AEH57833.1"/>
    <property type="molecule type" value="Genomic_DNA"/>
</dbReference>
<dbReference type="PANTHER" id="PTHR37946">
    <property type="entry name" value="SLL1969 PROTEIN"/>
    <property type="match status" value="1"/>
</dbReference>
<feature type="domain" description="DUF7379" evidence="1">
    <location>
        <begin position="24"/>
        <end position="104"/>
    </location>
</feature>
<dbReference type="InterPro" id="IPR029058">
    <property type="entry name" value="AB_hydrolase_fold"/>
</dbReference>
<sequence>MKGTVVLVHGLWMSGAEMFLLRKRLRRCGYRVFQFRYRTVARDISENARRLQQFLSRVPGGEVHFVAHSLGGLVVRQLFHDYPNQRPGRIVTLGSPHNGSGTARYLVRWRSWRRFLGASFSPLSGRVPPWKGQRDLGSIAGTMSIGIACFLKDLPKPNDGTVAACETRLSHMSDYVELHTSHSGLLFSQRVAQQVCEFLKTGHFKMLLNNSKRDGELPSDVTIK</sequence>
<dbReference type="PANTHER" id="PTHR37946:SF1">
    <property type="entry name" value="SLL1969 PROTEIN"/>
    <property type="match status" value="1"/>
</dbReference>
<dbReference type="InterPro" id="IPR055803">
    <property type="entry name" value="DUF7379"/>
</dbReference>
<dbReference type="SUPFAM" id="SSF53474">
    <property type="entry name" value="alpha/beta-Hydrolases"/>
    <property type="match status" value="1"/>
</dbReference>
<reference evidence="2" key="1">
    <citation type="submission" date="2011-05" db="EMBL/GenBank/DDBJ databases">
        <authorList>
            <person name="Liu J."/>
            <person name="Xu J."/>
            <person name="Ouyang L."/>
        </authorList>
    </citation>
    <scope>NUCLEOTIDE SEQUENCE</scope>
</reference>
<dbReference type="Gene3D" id="3.40.50.1820">
    <property type="entry name" value="alpha/beta hydrolase"/>
    <property type="match status" value="1"/>
</dbReference>
<evidence type="ECO:0000259" key="1">
    <source>
        <dbReference type="Pfam" id="PF24096"/>
    </source>
</evidence>
<dbReference type="Pfam" id="PF24096">
    <property type="entry name" value="DUF7379"/>
    <property type="match status" value="1"/>
</dbReference>
<protein>
    <submittedName>
        <fullName evidence="2">Putative lipase</fullName>
    </submittedName>
</protein>
<reference evidence="2" key="2">
    <citation type="journal article" date="2013" name="Appl. Biochem. Biotechnol.">
        <title>Isolation and biochemical characterization of two novel metagenome-derived esterases.</title>
        <authorList>
            <person name="Ouyang L.M."/>
            <person name="Liu J.Y."/>
            <person name="Qiao M."/>
            <person name="Xu J.H."/>
        </authorList>
    </citation>
    <scope>NUCLEOTIDE SEQUENCE</scope>
</reference>